<reference evidence="1 2" key="1">
    <citation type="journal article" date="2019" name="Int. J. Syst. Evol. Microbiol.">
        <title>The Global Catalogue of Microorganisms (GCM) 10K type strain sequencing project: providing services to taxonomists for standard genome sequencing and annotation.</title>
        <authorList>
            <consortium name="The Broad Institute Genomics Platform"/>
            <consortium name="The Broad Institute Genome Sequencing Center for Infectious Disease"/>
            <person name="Wu L."/>
            <person name="Ma J."/>
        </authorList>
    </citation>
    <scope>NUCLEOTIDE SEQUENCE [LARGE SCALE GENOMIC DNA]</scope>
    <source>
        <strain evidence="1 2">JCM 15900</strain>
    </source>
</reference>
<accession>A0ABN2WP03</accession>
<gene>
    <name evidence="1" type="ORF">GCM10009823_16310</name>
</gene>
<proteinExistence type="predicted"/>
<dbReference type="EMBL" id="BAAAPZ010000006">
    <property type="protein sequence ID" value="GAA2096286.1"/>
    <property type="molecule type" value="Genomic_DNA"/>
</dbReference>
<dbReference type="RefSeq" id="WP_291795895.1">
    <property type="nucleotide sequence ID" value="NZ_BAAAPZ010000006.1"/>
</dbReference>
<dbReference type="Pfam" id="PF14019">
    <property type="entry name" value="DUF4235"/>
    <property type="match status" value="1"/>
</dbReference>
<dbReference type="Proteomes" id="UP001500984">
    <property type="component" value="Unassembled WGS sequence"/>
</dbReference>
<protein>
    <recommendedName>
        <fullName evidence="3">DUF4235 domain-containing protein</fullName>
    </recommendedName>
</protein>
<keyword evidence="2" id="KW-1185">Reference proteome</keyword>
<evidence type="ECO:0000313" key="2">
    <source>
        <dbReference type="Proteomes" id="UP001500984"/>
    </source>
</evidence>
<comment type="caution">
    <text evidence="1">The sequence shown here is derived from an EMBL/GenBank/DDBJ whole genome shotgun (WGS) entry which is preliminary data.</text>
</comment>
<name>A0ABN2WP03_9MICO</name>
<sequence>MNKLAWQILGTGGAALAAIATRKALGAVWEKSTHRPVPDNPANSEVGLGEAIAWTVVSGVGIAVVQLTVQRFAAQAVRSRFGEEALPKKMRLVQAARD</sequence>
<organism evidence="1 2">
    <name type="scientific">Brevibacterium salitolerans</name>
    <dbReference type="NCBI Taxonomy" id="1403566"/>
    <lineage>
        <taxon>Bacteria</taxon>
        <taxon>Bacillati</taxon>
        <taxon>Actinomycetota</taxon>
        <taxon>Actinomycetes</taxon>
        <taxon>Micrococcales</taxon>
        <taxon>Brevibacteriaceae</taxon>
        <taxon>Brevibacterium</taxon>
    </lineage>
</organism>
<evidence type="ECO:0008006" key="3">
    <source>
        <dbReference type="Google" id="ProtNLM"/>
    </source>
</evidence>
<evidence type="ECO:0000313" key="1">
    <source>
        <dbReference type="EMBL" id="GAA2096286.1"/>
    </source>
</evidence>
<dbReference type="InterPro" id="IPR025329">
    <property type="entry name" value="DUF4235"/>
</dbReference>